<proteinExistence type="predicted"/>
<evidence type="ECO:0000313" key="1">
    <source>
        <dbReference type="EMBL" id="MDT2404783.1"/>
    </source>
</evidence>
<accession>A0AAW8RY00</accession>
<dbReference type="InterPro" id="IPR006523">
    <property type="entry name" value="RinA"/>
</dbReference>
<dbReference type="AlphaFoldDB" id="A0AAW8RY00"/>
<evidence type="ECO:0008006" key="3">
    <source>
        <dbReference type="Google" id="ProtNLM"/>
    </source>
</evidence>
<protein>
    <recommendedName>
        <fullName evidence="3">Transcriptional regulator</fullName>
    </recommendedName>
</protein>
<evidence type="ECO:0000313" key="2">
    <source>
        <dbReference type="Proteomes" id="UP001260773"/>
    </source>
</evidence>
<dbReference type="EMBL" id="JARPWH010000134">
    <property type="protein sequence ID" value="MDT2404783.1"/>
    <property type="molecule type" value="Genomic_DNA"/>
</dbReference>
<organism evidence="1 2">
    <name type="scientific">Enterococcus avium</name>
    <name type="common">Streptococcus avium</name>
    <dbReference type="NCBI Taxonomy" id="33945"/>
    <lineage>
        <taxon>Bacteria</taxon>
        <taxon>Bacillati</taxon>
        <taxon>Bacillota</taxon>
        <taxon>Bacilli</taxon>
        <taxon>Lactobacillales</taxon>
        <taxon>Enterococcaceae</taxon>
        <taxon>Enterococcus</taxon>
    </lineage>
</organism>
<dbReference type="NCBIfam" id="TIGR01636">
    <property type="entry name" value="phage_rinA"/>
    <property type="match status" value="1"/>
</dbReference>
<dbReference type="RefSeq" id="WP_227150717.1">
    <property type="nucleotide sequence ID" value="NZ_JAJCJG010000032.1"/>
</dbReference>
<dbReference type="Proteomes" id="UP001260773">
    <property type="component" value="Unassembled WGS sequence"/>
</dbReference>
<comment type="caution">
    <text evidence="1">The sequence shown here is derived from an EMBL/GenBank/DDBJ whole genome shotgun (WGS) entry which is preliminary data.</text>
</comment>
<sequence>MSRNDYLINELDRKFANYPNYNREIAIRKEELKMKEADENIGGGKGNIRSNPVEQQVIKELSDPYIVNRQLWKKCVKETLFEQDEDVRNLMELKYWGADSWMDWASFGEKHGYAKRTIYRVRQKVLMDFGRRIGEIN</sequence>
<reference evidence="1" key="1">
    <citation type="submission" date="2023-03" db="EMBL/GenBank/DDBJ databases">
        <authorList>
            <person name="Shen W."/>
            <person name="Cai J."/>
        </authorList>
    </citation>
    <scope>NUCLEOTIDE SEQUENCE</scope>
    <source>
        <strain evidence="1">P33-2</strain>
    </source>
</reference>
<name>A0AAW8RY00_ENTAV</name>
<gene>
    <name evidence="1" type="ORF">P7D43_20650</name>
</gene>